<dbReference type="GO" id="GO:0003700">
    <property type="term" value="F:DNA-binding transcription factor activity"/>
    <property type="evidence" value="ECO:0007669"/>
    <property type="project" value="InterPro"/>
</dbReference>
<dbReference type="SUPFAM" id="SSF46785">
    <property type="entry name" value="Winged helix' DNA-binding domain"/>
    <property type="match status" value="1"/>
</dbReference>
<dbReference type="AlphaFoldDB" id="A0A841V4C9"/>
<keyword evidence="3" id="KW-0804">Transcription</keyword>
<keyword evidence="2" id="KW-0238">DNA-binding</keyword>
<evidence type="ECO:0000256" key="3">
    <source>
        <dbReference type="ARBA" id="ARBA00023163"/>
    </source>
</evidence>
<reference evidence="5 6" key="1">
    <citation type="submission" date="2020-07" db="EMBL/GenBank/DDBJ databases">
        <title>Genomes of two Microcystis aeruginosa (Cyanobacteria) strains from Florida (USA) with disparate toxicogenic potential.</title>
        <authorList>
            <person name="Lefler F.W."/>
            <person name="Barbosa M."/>
            <person name="Berthold D.E."/>
            <person name="Laughinghouse H.D. IV."/>
        </authorList>
    </citation>
    <scope>NUCLEOTIDE SEQUENCE [LARGE SCALE GENOMIC DNA]</scope>
    <source>
        <strain evidence="5 6">BLCCF158</strain>
    </source>
</reference>
<dbReference type="InterPro" id="IPR036390">
    <property type="entry name" value="WH_DNA-bd_sf"/>
</dbReference>
<dbReference type="InterPro" id="IPR018335">
    <property type="entry name" value="Tscrpt_reg_HTH_Crp-type_CS"/>
</dbReference>
<dbReference type="Gene3D" id="2.60.120.10">
    <property type="entry name" value="Jelly Rolls"/>
    <property type="match status" value="1"/>
</dbReference>
<proteinExistence type="predicted"/>
<dbReference type="EMBL" id="JACEGC010000150">
    <property type="protein sequence ID" value="MBC1197572.1"/>
    <property type="molecule type" value="Genomic_DNA"/>
</dbReference>
<dbReference type="PROSITE" id="PS51063">
    <property type="entry name" value="HTH_CRP_2"/>
    <property type="match status" value="1"/>
</dbReference>
<dbReference type="InterPro" id="IPR018490">
    <property type="entry name" value="cNMP-bd_dom_sf"/>
</dbReference>
<evidence type="ECO:0000313" key="6">
    <source>
        <dbReference type="Proteomes" id="UP000525432"/>
    </source>
</evidence>
<keyword evidence="1" id="KW-0805">Transcription regulation</keyword>
<sequence>MLLTYNPSVSPFREDYSESRRLHFYDRGENIPLVADGVWQVYRGMAQLSQVSESGEEILLGWVDSSHFFGLNLTHLESYHARALSELYLKWYTIAEVENSVELTRMMLNQMIRRQQQTESLLAIAGLKRVEERLQQLLQLLKREMGEPIAQGSRLKIRLTHQNLANAIGTTRVTVTRLLGEFQRQGWVSSDRDRHLIIHD</sequence>
<dbReference type="SMART" id="SM00419">
    <property type="entry name" value="HTH_CRP"/>
    <property type="match status" value="1"/>
</dbReference>
<dbReference type="PRINTS" id="PR00034">
    <property type="entry name" value="HTHCRP"/>
</dbReference>
<evidence type="ECO:0000313" key="5">
    <source>
        <dbReference type="EMBL" id="MBC1197572.1"/>
    </source>
</evidence>
<feature type="domain" description="HTH crp-type" evidence="4">
    <location>
        <begin position="128"/>
        <end position="200"/>
    </location>
</feature>
<dbReference type="PROSITE" id="PS00042">
    <property type="entry name" value="HTH_CRP_1"/>
    <property type="match status" value="1"/>
</dbReference>
<evidence type="ECO:0000256" key="1">
    <source>
        <dbReference type="ARBA" id="ARBA00023015"/>
    </source>
</evidence>
<dbReference type="Proteomes" id="UP000525432">
    <property type="component" value="Unassembled WGS sequence"/>
</dbReference>
<dbReference type="InterPro" id="IPR012318">
    <property type="entry name" value="HTH_CRP"/>
</dbReference>
<dbReference type="InterPro" id="IPR014710">
    <property type="entry name" value="RmlC-like_jellyroll"/>
</dbReference>
<organism evidence="5 6">
    <name type="scientific">Microcystis aeruginosa BLCC-F158</name>
    <dbReference type="NCBI Taxonomy" id="2755316"/>
    <lineage>
        <taxon>Bacteria</taxon>
        <taxon>Bacillati</taxon>
        <taxon>Cyanobacteriota</taxon>
        <taxon>Cyanophyceae</taxon>
        <taxon>Oscillatoriophycideae</taxon>
        <taxon>Chroococcales</taxon>
        <taxon>Microcystaceae</taxon>
        <taxon>Microcystis</taxon>
    </lineage>
</organism>
<dbReference type="Pfam" id="PF13545">
    <property type="entry name" value="HTH_Crp_2"/>
    <property type="match status" value="1"/>
</dbReference>
<protein>
    <submittedName>
        <fullName evidence="5">Crp/Fnr family transcriptional regulator</fullName>
    </submittedName>
</protein>
<dbReference type="RefSeq" id="WP_185241062.1">
    <property type="nucleotide sequence ID" value="NZ_JACEGC010000150.1"/>
</dbReference>
<dbReference type="GO" id="GO:0003677">
    <property type="term" value="F:DNA binding"/>
    <property type="evidence" value="ECO:0007669"/>
    <property type="project" value="UniProtKB-KW"/>
</dbReference>
<evidence type="ECO:0000256" key="2">
    <source>
        <dbReference type="ARBA" id="ARBA00023125"/>
    </source>
</evidence>
<gene>
    <name evidence="5" type="ORF">H0901_20545</name>
</gene>
<dbReference type="SUPFAM" id="SSF51206">
    <property type="entry name" value="cAMP-binding domain-like"/>
    <property type="match status" value="1"/>
</dbReference>
<evidence type="ECO:0000259" key="4">
    <source>
        <dbReference type="PROSITE" id="PS51063"/>
    </source>
</evidence>
<accession>A0A841V4C9</accession>
<dbReference type="CDD" id="cd00092">
    <property type="entry name" value="HTH_CRP"/>
    <property type="match status" value="1"/>
</dbReference>
<comment type="caution">
    <text evidence="5">The sequence shown here is derived from an EMBL/GenBank/DDBJ whole genome shotgun (WGS) entry which is preliminary data.</text>
</comment>
<name>A0A841V4C9_MICAE</name>